<evidence type="ECO:0000256" key="1">
    <source>
        <dbReference type="SAM" id="MobiDB-lite"/>
    </source>
</evidence>
<sequence>MSMKKNLALQLSLLFALALSLQSCRTGEDYLSAKEEQYYSNKFQVFTSLNDESVDYAKGFKTLMENYDGIHKTHYTRTSAIKSGSLGKSDEEYVEFRLHSQSMLLEDDERWIIYPMLKNGQVSGLMAGILRKEETEVEFRNLDSGNAYYDEVFKIFSMAYLKHNLKNGLNNKGGGCGFDSNDACDIGNIDITPPKGGPKGNGPKSGCTGLNNCIKPEVNPGGGGGGPGGSGSSYVEPCDKTKTMLASQKNKDIIDDLKEHMKGGSRAGEKGWRDNKTGAPTQGTQNEDHSVNLGDPSTMNGGYHNHPGTGVKIFSANDIAILIEIARYQAIGNTGNAYMVVVAPGGIQYVMYFNGTHNEIPAYGSYSVGQLDGWNKEQWLTYINTVSNDNLSNYQKLEKVFSSTLKSMGLQNKVILQRVEEDSKISTINQNSDGSTTANPCNT</sequence>
<evidence type="ECO:0008006" key="5">
    <source>
        <dbReference type="Google" id="ProtNLM"/>
    </source>
</evidence>
<proteinExistence type="predicted"/>
<feature type="region of interest" description="Disordered" evidence="1">
    <location>
        <begin position="260"/>
        <end position="289"/>
    </location>
</feature>
<reference evidence="3 4" key="1">
    <citation type="submission" date="2018-06" db="EMBL/GenBank/DDBJ databases">
        <authorList>
            <consortium name="Pathogen Informatics"/>
            <person name="Doyle S."/>
        </authorList>
    </citation>
    <scope>NUCLEOTIDE SEQUENCE [LARGE SCALE GENOMIC DNA]</scope>
    <source>
        <strain evidence="3 4">NCTC13492</strain>
    </source>
</reference>
<name>A0A2X2VS83_CHRJE</name>
<feature type="signal peptide" evidence="2">
    <location>
        <begin position="1"/>
        <end position="25"/>
    </location>
</feature>
<evidence type="ECO:0000256" key="2">
    <source>
        <dbReference type="SAM" id="SignalP"/>
    </source>
</evidence>
<evidence type="ECO:0000313" key="4">
    <source>
        <dbReference type="Proteomes" id="UP000251670"/>
    </source>
</evidence>
<dbReference type="STRING" id="445960.SAMN05421542_4325"/>
<dbReference type="AlphaFoldDB" id="A0A2X2VS83"/>
<organism evidence="3 4">
    <name type="scientific">Chryseobacterium jejuense</name>
    <dbReference type="NCBI Taxonomy" id="445960"/>
    <lineage>
        <taxon>Bacteria</taxon>
        <taxon>Pseudomonadati</taxon>
        <taxon>Bacteroidota</taxon>
        <taxon>Flavobacteriia</taxon>
        <taxon>Flavobacteriales</taxon>
        <taxon>Weeksellaceae</taxon>
        <taxon>Chryseobacterium group</taxon>
        <taxon>Chryseobacterium</taxon>
    </lineage>
</organism>
<keyword evidence="2" id="KW-0732">Signal</keyword>
<accession>A0A2X2VS83</accession>
<evidence type="ECO:0000313" key="3">
    <source>
        <dbReference type="EMBL" id="SQB26345.1"/>
    </source>
</evidence>
<feature type="compositionally biased region" description="Basic and acidic residues" evidence="1">
    <location>
        <begin position="260"/>
        <end position="276"/>
    </location>
</feature>
<dbReference type="EMBL" id="UAWB01000001">
    <property type="protein sequence ID" value="SQB26345.1"/>
    <property type="molecule type" value="Genomic_DNA"/>
</dbReference>
<dbReference type="Proteomes" id="UP000251670">
    <property type="component" value="Unassembled WGS sequence"/>
</dbReference>
<gene>
    <name evidence="3" type="ORF">NCTC13492_00008</name>
</gene>
<protein>
    <recommendedName>
        <fullName evidence="5">Lipoprotein</fullName>
    </recommendedName>
</protein>
<dbReference type="PROSITE" id="PS51257">
    <property type="entry name" value="PROKAR_LIPOPROTEIN"/>
    <property type="match status" value="1"/>
</dbReference>
<feature type="chain" id="PRO_5016002427" description="Lipoprotein" evidence="2">
    <location>
        <begin position="26"/>
        <end position="443"/>
    </location>
</feature>